<dbReference type="PROSITE" id="PS51420">
    <property type="entry name" value="RHO"/>
    <property type="match status" value="1"/>
</dbReference>
<dbReference type="PROSITE" id="PS50011">
    <property type="entry name" value="PROTEIN_KINASE_DOM"/>
    <property type="match status" value="1"/>
</dbReference>
<evidence type="ECO:0000313" key="11">
    <source>
        <dbReference type="EMBL" id="KAJ6244473.1"/>
    </source>
</evidence>
<reference evidence="11" key="1">
    <citation type="submission" date="2022-08" db="EMBL/GenBank/DDBJ databases">
        <title>Novel sulfate-reducing endosymbionts in the free-living metamonad Anaeramoeba.</title>
        <authorList>
            <person name="Jerlstrom-Hultqvist J."/>
            <person name="Cepicka I."/>
            <person name="Gallot-Lavallee L."/>
            <person name="Salas-Leiva D."/>
            <person name="Curtis B.A."/>
            <person name="Zahonova K."/>
            <person name="Pipaliya S."/>
            <person name="Dacks J."/>
            <person name="Roger A.J."/>
        </authorList>
    </citation>
    <scope>NUCLEOTIDE SEQUENCE</scope>
    <source>
        <strain evidence="11">Schooner1</strain>
    </source>
</reference>
<dbReference type="Pfam" id="PF00069">
    <property type="entry name" value="Pkinase"/>
    <property type="match status" value="1"/>
</dbReference>
<feature type="compositionally biased region" description="Polar residues" evidence="9">
    <location>
        <begin position="641"/>
        <end position="650"/>
    </location>
</feature>
<keyword evidence="4" id="KW-0547">Nucleotide-binding</keyword>
<evidence type="ECO:0000256" key="7">
    <source>
        <dbReference type="ARBA" id="ARBA00047899"/>
    </source>
</evidence>
<dbReference type="InterPro" id="IPR011009">
    <property type="entry name" value="Kinase-like_dom_sf"/>
</dbReference>
<feature type="region of interest" description="Disordered" evidence="9">
    <location>
        <begin position="690"/>
        <end position="716"/>
    </location>
</feature>
<dbReference type="SMART" id="SM00173">
    <property type="entry name" value="RAS"/>
    <property type="match status" value="1"/>
</dbReference>
<evidence type="ECO:0000256" key="6">
    <source>
        <dbReference type="ARBA" id="ARBA00022840"/>
    </source>
</evidence>
<dbReference type="SUPFAM" id="SSF52540">
    <property type="entry name" value="P-loop containing nucleoside triphosphate hydrolases"/>
    <property type="match status" value="1"/>
</dbReference>
<dbReference type="PANTHER" id="PTHR22967">
    <property type="entry name" value="SERINE/THREONINE PROTEIN KINASE"/>
    <property type="match status" value="1"/>
</dbReference>
<dbReference type="EMBL" id="JAOAOG010000164">
    <property type="protein sequence ID" value="KAJ6244473.1"/>
    <property type="molecule type" value="Genomic_DNA"/>
</dbReference>
<accession>A0ABQ8YIQ9</accession>
<feature type="compositionally biased region" description="Basic residues" evidence="9">
    <location>
        <begin position="499"/>
        <end position="530"/>
    </location>
</feature>
<dbReference type="PROSITE" id="PS51419">
    <property type="entry name" value="RAB"/>
    <property type="match status" value="1"/>
</dbReference>
<dbReference type="SMART" id="SM00220">
    <property type="entry name" value="S_TKc"/>
    <property type="match status" value="1"/>
</dbReference>
<dbReference type="InterPro" id="IPR027417">
    <property type="entry name" value="P-loop_NTPase"/>
</dbReference>
<feature type="compositionally biased region" description="Low complexity" evidence="9">
    <location>
        <begin position="539"/>
        <end position="584"/>
    </location>
</feature>
<name>A0ABQ8YIQ9_9EUKA</name>
<sequence length="845" mass="98314">MTASNKTILKVLLLGDSGVGKTSIMKRYVKNKFTNQYKASIGTDFLTKQITVDEVSVDLQIWDTAGQERFFSLSPYYCRGADCCILVYDTNNPRTFESLESWREKFFIQTSLQDPEKIPFAVIGNKIDMGEPLVSRKTVHEWCQARGNIPFFFASAKENHNVTEAFTSVVQNAPKEKTIYNYFGQNPIILEEDEDEEEEKKKGGLEAVSSGNQIIQLNSQRYELLGLIAEGGYGFVYKAKNLQTQKICAVKKLRVQTSTDRRDIKKEINIQKKLKNCKNVVDLYGSLESNDSNGNCIFVIMEYCPKSLIDEMNRLLKRKSYLGEEQAIKIFYPVCNAVRTMHELSPPISHRDIKVENVLISSSNTFKLCDFGSATATVYDLRDQKQKYKAEEDIEKNTTLSYRAPEMIDLYRKQKIDTKVDIWALGCLLYKILYFKDCFDEETELQILNEAYSFPKNPKYSKRIIKFIKWMLTPDPKKRPNIDQVIEHVEENWDLQIKTQKKRKKKSSKKLKKKHSLSKSNSKSKFKSKQNPKSESKTSKSTTTQFSNVNQKTQINNYNNNYLNNKNHFHSQSQNYNNSQSQNFNNSQSFLFEQPKQTVQIQETQQYEEEIDDFDPFNIGNSTNQQQQQQPTNQNFQNNSENKYGQFSQYNQNDQNFNNFEEQNTTETNFDPFSINNSNNKQSKQQNIFQTNNNYNNNNNSKFNNNNNNNKSQSNNNIYSQMINTNLLQLTNQNQASNSNQDLSLEEQMNKSIKNFSIEKQLPKKKTTGKAMRVQVTNNNVNNQFTWNTNSNQTNSQFNWNTQSTNQPKNKRDQNYYKAFESTNNSLQNQQSNQNLNYSFGYQNY</sequence>
<dbReference type="PROSITE" id="PS00108">
    <property type="entry name" value="PROTEIN_KINASE_ST"/>
    <property type="match status" value="1"/>
</dbReference>
<evidence type="ECO:0000256" key="1">
    <source>
        <dbReference type="ARBA" id="ARBA00012513"/>
    </source>
</evidence>
<dbReference type="SMART" id="SM00174">
    <property type="entry name" value="RHO"/>
    <property type="match status" value="1"/>
</dbReference>
<feature type="region of interest" description="Disordered" evidence="9">
    <location>
        <begin position="615"/>
        <end position="652"/>
    </location>
</feature>
<organism evidence="11 12">
    <name type="scientific">Anaeramoeba flamelloides</name>
    <dbReference type="NCBI Taxonomy" id="1746091"/>
    <lineage>
        <taxon>Eukaryota</taxon>
        <taxon>Metamonada</taxon>
        <taxon>Anaeramoebidae</taxon>
        <taxon>Anaeramoeba</taxon>
    </lineage>
</organism>
<keyword evidence="6" id="KW-0067">ATP-binding</keyword>
<dbReference type="InterPro" id="IPR008271">
    <property type="entry name" value="Ser/Thr_kinase_AS"/>
</dbReference>
<dbReference type="Gene3D" id="3.40.50.300">
    <property type="entry name" value="P-loop containing nucleotide triphosphate hydrolases"/>
    <property type="match status" value="1"/>
</dbReference>
<dbReference type="InterPro" id="IPR000719">
    <property type="entry name" value="Prot_kinase_dom"/>
</dbReference>
<keyword evidence="2" id="KW-0723">Serine/threonine-protein kinase</keyword>
<evidence type="ECO:0000256" key="9">
    <source>
        <dbReference type="SAM" id="MobiDB-lite"/>
    </source>
</evidence>
<keyword evidence="5 11" id="KW-0418">Kinase</keyword>
<dbReference type="InterPro" id="IPR005225">
    <property type="entry name" value="Small_GTP-bd"/>
</dbReference>
<dbReference type="EC" id="2.7.11.1" evidence="1"/>
<dbReference type="Gene3D" id="1.10.510.10">
    <property type="entry name" value="Transferase(Phosphotransferase) domain 1"/>
    <property type="match status" value="1"/>
</dbReference>
<evidence type="ECO:0000256" key="8">
    <source>
        <dbReference type="ARBA" id="ARBA00048679"/>
    </source>
</evidence>
<dbReference type="NCBIfam" id="TIGR00231">
    <property type="entry name" value="small_GTP"/>
    <property type="match status" value="1"/>
</dbReference>
<comment type="caution">
    <text evidence="11">The sequence shown here is derived from an EMBL/GenBank/DDBJ whole genome shotgun (WGS) entry which is preliminary data.</text>
</comment>
<keyword evidence="3" id="KW-0808">Transferase</keyword>
<feature type="domain" description="Protein kinase" evidence="10">
    <location>
        <begin position="222"/>
        <end position="491"/>
    </location>
</feature>
<comment type="catalytic activity">
    <reaction evidence="8">
        <text>L-seryl-[protein] + ATP = O-phospho-L-seryl-[protein] + ADP + H(+)</text>
        <dbReference type="Rhea" id="RHEA:17989"/>
        <dbReference type="Rhea" id="RHEA-COMP:9863"/>
        <dbReference type="Rhea" id="RHEA-COMP:11604"/>
        <dbReference type="ChEBI" id="CHEBI:15378"/>
        <dbReference type="ChEBI" id="CHEBI:29999"/>
        <dbReference type="ChEBI" id="CHEBI:30616"/>
        <dbReference type="ChEBI" id="CHEBI:83421"/>
        <dbReference type="ChEBI" id="CHEBI:456216"/>
        <dbReference type="EC" id="2.7.11.1"/>
    </reaction>
</comment>
<evidence type="ECO:0000256" key="4">
    <source>
        <dbReference type="ARBA" id="ARBA00022741"/>
    </source>
</evidence>
<dbReference type="PRINTS" id="PR00449">
    <property type="entry name" value="RASTRNSFRMNG"/>
</dbReference>
<dbReference type="SUPFAM" id="SSF56112">
    <property type="entry name" value="Protein kinase-like (PK-like)"/>
    <property type="match status" value="1"/>
</dbReference>
<gene>
    <name evidence="11" type="ORF">M0813_02438</name>
</gene>
<proteinExistence type="predicted"/>
<comment type="catalytic activity">
    <reaction evidence="7">
        <text>L-threonyl-[protein] + ATP = O-phospho-L-threonyl-[protein] + ADP + H(+)</text>
        <dbReference type="Rhea" id="RHEA:46608"/>
        <dbReference type="Rhea" id="RHEA-COMP:11060"/>
        <dbReference type="Rhea" id="RHEA-COMP:11605"/>
        <dbReference type="ChEBI" id="CHEBI:15378"/>
        <dbReference type="ChEBI" id="CHEBI:30013"/>
        <dbReference type="ChEBI" id="CHEBI:30616"/>
        <dbReference type="ChEBI" id="CHEBI:61977"/>
        <dbReference type="ChEBI" id="CHEBI:456216"/>
        <dbReference type="EC" id="2.7.11.1"/>
    </reaction>
</comment>
<evidence type="ECO:0000259" key="10">
    <source>
        <dbReference type="PROSITE" id="PS50011"/>
    </source>
</evidence>
<evidence type="ECO:0000313" key="12">
    <source>
        <dbReference type="Proteomes" id="UP001150062"/>
    </source>
</evidence>
<protein>
    <recommendedName>
        <fullName evidence="1">non-specific serine/threonine protein kinase</fullName>
        <ecNumber evidence="1">2.7.11.1</ecNumber>
    </recommendedName>
</protein>
<dbReference type="GO" id="GO:0016301">
    <property type="term" value="F:kinase activity"/>
    <property type="evidence" value="ECO:0007669"/>
    <property type="project" value="UniProtKB-KW"/>
</dbReference>
<feature type="compositionally biased region" description="Low complexity" evidence="9">
    <location>
        <begin position="621"/>
        <end position="640"/>
    </location>
</feature>
<dbReference type="PANTHER" id="PTHR22967:SF57">
    <property type="entry name" value="AUXILIN, ISOFORM A-RELATED"/>
    <property type="match status" value="1"/>
</dbReference>
<evidence type="ECO:0000256" key="5">
    <source>
        <dbReference type="ARBA" id="ARBA00022777"/>
    </source>
</evidence>
<dbReference type="SMART" id="SM00175">
    <property type="entry name" value="RAB"/>
    <property type="match status" value="1"/>
</dbReference>
<evidence type="ECO:0000256" key="3">
    <source>
        <dbReference type="ARBA" id="ARBA00022679"/>
    </source>
</evidence>
<dbReference type="PROSITE" id="PS51421">
    <property type="entry name" value="RAS"/>
    <property type="match status" value="1"/>
</dbReference>
<dbReference type="InterPro" id="IPR001806">
    <property type="entry name" value="Small_GTPase"/>
</dbReference>
<dbReference type="Proteomes" id="UP001150062">
    <property type="component" value="Unassembled WGS sequence"/>
</dbReference>
<keyword evidence="12" id="KW-1185">Reference proteome</keyword>
<feature type="region of interest" description="Disordered" evidence="9">
    <location>
        <begin position="497"/>
        <end position="584"/>
    </location>
</feature>
<evidence type="ECO:0000256" key="2">
    <source>
        <dbReference type="ARBA" id="ARBA00022527"/>
    </source>
</evidence>
<dbReference type="SMART" id="SM00176">
    <property type="entry name" value="RAN"/>
    <property type="match status" value="1"/>
</dbReference>
<dbReference type="Pfam" id="PF00071">
    <property type="entry name" value="Ras"/>
    <property type="match status" value="1"/>
</dbReference>